<dbReference type="AlphaFoldDB" id="A0AAE3K9Q9"/>
<comment type="caution">
    <text evidence="4">The sequence shown here is derived from an EMBL/GenBank/DDBJ whole genome shotgun (WGS) entry which is preliminary data.</text>
</comment>
<accession>A0AAE3K9Q9</accession>
<dbReference type="InterPro" id="IPR006037">
    <property type="entry name" value="RCK_C"/>
</dbReference>
<dbReference type="GO" id="GO:0008324">
    <property type="term" value="F:monoatomic cation transmembrane transporter activity"/>
    <property type="evidence" value="ECO:0007669"/>
    <property type="project" value="InterPro"/>
</dbReference>
<feature type="domain" description="RCK C-terminal" evidence="3">
    <location>
        <begin position="305"/>
        <end position="385"/>
    </location>
</feature>
<keyword evidence="2" id="KW-0812">Transmembrane</keyword>
<dbReference type="Pfam" id="PF26502">
    <property type="entry name" value="DUF8167_2nd"/>
    <property type="match status" value="1"/>
</dbReference>
<keyword evidence="5" id="KW-1185">Reference proteome</keyword>
<feature type="region of interest" description="Disordered" evidence="1">
    <location>
        <begin position="381"/>
        <end position="401"/>
    </location>
</feature>
<dbReference type="EMBL" id="JAKRVX010000002">
    <property type="protein sequence ID" value="MCL9816329.1"/>
    <property type="molecule type" value="Genomic_DNA"/>
</dbReference>
<dbReference type="InterPro" id="IPR058480">
    <property type="entry name" value="DUF8167_N"/>
</dbReference>
<dbReference type="Proteomes" id="UP001203207">
    <property type="component" value="Unassembled WGS sequence"/>
</dbReference>
<feature type="transmembrane region" description="Helical" evidence="2">
    <location>
        <begin position="20"/>
        <end position="43"/>
    </location>
</feature>
<evidence type="ECO:0000313" key="5">
    <source>
        <dbReference type="Proteomes" id="UP001203207"/>
    </source>
</evidence>
<dbReference type="InterPro" id="IPR058603">
    <property type="entry name" value="DUF8167_2nd"/>
</dbReference>
<dbReference type="GO" id="GO:0006813">
    <property type="term" value="P:potassium ion transport"/>
    <property type="evidence" value="ECO:0007669"/>
    <property type="project" value="InterPro"/>
</dbReference>
<reference evidence="4" key="1">
    <citation type="journal article" date="2022" name="Syst. Appl. Microbiol.">
        <title>Natronocalculus amylovorans gen. nov., sp. nov., and Natranaeroarchaeum aerophilus sp. nov., dominant culturable amylolytic natronoarchaea from hypersaline soda lakes in southwestern Siberia.</title>
        <authorList>
            <person name="Sorokin D.Y."/>
            <person name="Elcheninov A.G."/>
            <person name="Khizhniak T.V."/>
            <person name="Koenen M."/>
            <person name="Bale N.J."/>
            <person name="Damste J.S.S."/>
            <person name="Kublanov I.V."/>
        </authorList>
    </citation>
    <scope>NUCLEOTIDE SEQUENCE</scope>
    <source>
        <strain evidence="4">AArc-St2</strain>
    </source>
</reference>
<dbReference type="Pfam" id="PF26501">
    <property type="entry name" value="DUF8167"/>
    <property type="match status" value="1"/>
</dbReference>
<evidence type="ECO:0000256" key="2">
    <source>
        <dbReference type="SAM" id="Phobius"/>
    </source>
</evidence>
<feature type="transmembrane region" description="Helical" evidence="2">
    <location>
        <begin position="55"/>
        <end position="78"/>
    </location>
</feature>
<protein>
    <submittedName>
        <fullName evidence="4">Potassium transporter TrkA</fullName>
    </submittedName>
</protein>
<gene>
    <name evidence="4" type="ORF">AArcSt2_05160</name>
</gene>
<organism evidence="4 5">
    <name type="scientific">Natronocalculus amylovorans</name>
    <dbReference type="NCBI Taxonomy" id="2917812"/>
    <lineage>
        <taxon>Archaea</taxon>
        <taxon>Methanobacteriati</taxon>
        <taxon>Methanobacteriota</taxon>
        <taxon>Stenosarchaea group</taxon>
        <taxon>Halobacteria</taxon>
        <taxon>Halobacteriales</taxon>
        <taxon>Haloferacaceae</taxon>
        <taxon>Natronocalculus</taxon>
    </lineage>
</organism>
<name>A0AAE3K9Q9_9EURY</name>
<dbReference type="PROSITE" id="PS51202">
    <property type="entry name" value="RCK_C"/>
    <property type="match status" value="1"/>
</dbReference>
<dbReference type="InterPro" id="IPR058604">
    <property type="entry name" value="DUF8167_3rd"/>
</dbReference>
<keyword evidence="2" id="KW-1133">Transmembrane helix</keyword>
<keyword evidence="2" id="KW-0472">Membrane</keyword>
<dbReference type="InterPro" id="IPR036721">
    <property type="entry name" value="RCK_C_sf"/>
</dbReference>
<dbReference type="Pfam" id="PF26503">
    <property type="entry name" value="DUF8167_3rd"/>
    <property type="match status" value="1"/>
</dbReference>
<evidence type="ECO:0000259" key="3">
    <source>
        <dbReference type="PROSITE" id="PS51202"/>
    </source>
</evidence>
<feature type="compositionally biased region" description="Low complexity" evidence="1">
    <location>
        <begin position="382"/>
        <end position="401"/>
    </location>
</feature>
<evidence type="ECO:0000313" key="4">
    <source>
        <dbReference type="EMBL" id="MCL9816329.1"/>
    </source>
</evidence>
<reference evidence="4" key="2">
    <citation type="submission" date="2022-02" db="EMBL/GenBank/DDBJ databases">
        <authorList>
            <person name="Elcheninov A.G."/>
            <person name="Sorokin D.Y."/>
            <person name="Kublanov I.V."/>
        </authorList>
    </citation>
    <scope>NUCLEOTIDE SEQUENCE</scope>
    <source>
        <strain evidence="4">AArc-St2</strain>
    </source>
</reference>
<evidence type="ECO:0000256" key="1">
    <source>
        <dbReference type="SAM" id="MobiDB-lite"/>
    </source>
</evidence>
<dbReference type="SUPFAM" id="SSF116726">
    <property type="entry name" value="TrkA C-terminal domain-like"/>
    <property type="match status" value="1"/>
</dbReference>
<proteinExistence type="predicted"/>
<dbReference type="RefSeq" id="WP_250583319.1">
    <property type="nucleotide sequence ID" value="NZ_JAKRVX010000002.1"/>
</dbReference>
<sequence length="401" mass="42986">MIETELILGQSGVTFSDPLVAMITLVIYSILSVFGAGVIAVIYRWYFREEVPEGIAILIGVAVVALYINTASLGVVVGEGAVDLFRIEVVLFNVVALGVATAGAPVGQRLGDRIAVDVFAIRGLRDIEGEMGKVVRSVGRTTMVTLPTEIEDMDSYDPVSKETKTEMAGKRFHFPRRLTVEELRERIVDRIKEDYAVGYVDVDLTDDGQIDYLAVGSRMAGVGPTLAPGTVAIAVTADPPNNAAAGDLVQLWTAAEGPELVVSGELRSVSGDISTIAIDENDIETVDPSQSYRLVTLPETPRPDREFATLLRSVDETIASVEVSPESLLTDETLSMTDAIIIAVRSADGTLEALPARDRVFSGNETVYAIGRPAVLRRLEEAATTPKPAAEQPEVQAEPAD</sequence>